<feature type="non-terminal residue" evidence="1">
    <location>
        <position position="1"/>
    </location>
</feature>
<proteinExistence type="predicted"/>
<dbReference type="HOGENOM" id="CLU_2694508_0_0_1"/>
<name>A0A0C9XMF3_9AGAR</name>
<accession>A0A0C9XMF3</accession>
<evidence type="ECO:0000313" key="1">
    <source>
        <dbReference type="EMBL" id="KIK06281.1"/>
    </source>
</evidence>
<feature type="non-terminal residue" evidence="1">
    <location>
        <position position="74"/>
    </location>
</feature>
<reference evidence="2" key="2">
    <citation type="submission" date="2015-01" db="EMBL/GenBank/DDBJ databases">
        <title>Evolutionary Origins and Diversification of the Mycorrhizal Mutualists.</title>
        <authorList>
            <consortium name="DOE Joint Genome Institute"/>
            <consortium name="Mycorrhizal Genomics Consortium"/>
            <person name="Kohler A."/>
            <person name="Kuo A."/>
            <person name="Nagy L.G."/>
            <person name="Floudas D."/>
            <person name="Copeland A."/>
            <person name="Barry K.W."/>
            <person name="Cichocki N."/>
            <person name="Veneault-Fourrey C."/>
            <person name="LaButti K."/>
            <person name="Lindquist E.A."/>
            <person name="Lipzen A."/>
            <person name="Lundell T."/>
            <person name="Morin E."/>
            <person name="Murat C."/>
            <person name="Riley R."/>
            <person name="Ohm R."/>
            <person name="Sun H."/>
            <person name="Tunlid A."/>
            <person name="Henrissat B."/>
            <person name="Grigoriev I.V."/>
            <person name="Hibbett D.S."/>
            <person name="Martin F."/>
        </authorList>
    </citation>
    <scope>NUCLEOTIDE SEQUENCE [LARGE SCALE GENOMIC DNA]</scope>
    <source>
        <strain evidence="2">LaAM-08-1</strain>
    </source>
</reference>
<protein>
    <submittedName>
        <fullName evidence="1">Uncharacterized protein</fullName>
    </submittedName>
</protein>
<dbReference type="EMBL" id="KN838554">
    <property type="protein sequence ID" value="KIK06281.1"/>
    <property type="molecule type" value="Genomic_DNA"/>
</dbReference>
<evidence type="ECO:0000313" key="2">
    <source>
        <dbReference type="Proteomes" id="UP000054477"/>
    </source>
</evidence>
<dbReference type="Proteomes" id="UP000054477">
    <property type="component" value="Unassembled WGS sequence"/>
</dbReference>
<sequence>DFNESISTTRAYNDLRIRRWVNVNRRIQKILTDSCFISSIPLGPKVSTTHALSFNSSHTSLDSTMEEPSRLQVN</sequence>
<dbReference type="AlphaFoldDB" id="A0A0C9XMF3"/>
<organism evidence="1 2">
    <name type="scientific">Laccaria amethystina LaAM-08-1</name>
    <dbReference type="NCBI Taxonomy" id="1095629"/>
    <lineage>
        <taxon>Eukaryota</taxon>
        <taxon>Fungi</taxon>
        <taxon>Dikarya</taxon>
        <taxon>Basidiomycota</taxon>
        <taxon>Agaricomycotina</taxon>
        <taxon>Agaricomycetes</taxon>
        <taxon>Agaricomycetidae</taxon>
        <taxon>Agaricales</taxon>
        <taxon>Agaricineae</taxon>
        <taxon>Hydnangiaceae</taxon>
        <taxon>Laccaria</taxon>
    </lineage>
</organism>
<reference evidence="1 2" key="1">
    <citation type="submission" date="2014-04" db="EMBL/GenBank/DDBJ databases">
        <authorList>
            <consortium name="DOE Joint Genome Institute"/>
            <person name="Kuo A."/>
            <person name="Kohler A."/>
            <person name="Nagy L.G."/>
            <person name="Floudas D."/>
            <person name="Copeland A."/>
            <person name="Barry K.W."/>
            <person name="Cichocki N."/>
            <person name="Veneault-Fourrey C."/>
            <person name="LaButti K."/>
            <person name="Lindquist E.A."/>
            <person name="Lipzen A."/>
            <person name="Lundell T."/>
            <person name="Morin E."/>
            <person name="Murat C."/>
            <person name="Sun H."/>
            <person name="Tunlid A."/>
            <person name="Henrissat B."/>
            <person name="Grigoriev I.V."/>
            <person name="Hibbett D.S."/>
            <person name="Martin F."/>
            <person name="Nordberg H.P."/>
            <person name="Cantor M.N."/>
            <person name="Hua S.X."/>
        </authorList>
    </citation>
    <scope>NUCLEOTIDE SEQUENCE [LARGE SCALE GENOMIC DNA]</scope>
    <source>
        <strain evidence="1 2">LaAM-08-1</strain>
    </source>
</reference>
<keyword evidence="2" id="KW-1185">Reference proteome</keyword>
<gene>
    <name evidence="1" type="ORF">K443DRAFT_37152</name>
</gene>
<dbReference type="OrthoDB" id="3117084at2759"/>